<evidence type="ECO:0000259" key="14">
    <source>
        <dbReference type="SMART" id="SM00382"/>
    </source>
</evidence>
<feature type="domain" description="BCS1 N-terminal" evidence="15">
    <location>
        <begin position="68"/>
        <end position="283"/>
    </location>
</feature>
<feature type="domain" description="AAA+ ATPase" evidence="14">
    <location>
        <begin position="316"/>
        <end position="504"/>
    </location>
</feature>
<feature type="compositionally biased region" description="Basic and acidic residues" evidence="13">
    <location>
        <begin position="411"/>
        <end position="422"/>
    </location>
</feature>
<dbReference type="SUPFAM" id="SSF52540">
    <property type="entry name" value="P-loop containing nucleoside triphosphate hydrolases"/>
    <property type="match status" value="1"/>
</dbReference>
<evidence type="ECO:0000256" key="3">
    <source>
        <dbReference type="ARBA" id="ARBA00022692"/>
    </source>
</evidence>
<keyword evidence="8" id="KW-1133">Transmembrane helix</keyword>
<evidence type="ECO:0000259" key="15">
    <source>
        <dbReference type="SMART" id="SM01024"/>
    </source>
</evidence>
<proteinExistence type="inferred from homology"/>
<comment type="similarity">
    <text evidence="2">Belongs to the AAA ATPase family. BCS1 subfamily.</text>
</comment>
<dbReference type="Proteomes" id="UP001321749">
    <property type="component" value="Unassembled WGS sequence"/>
</dbReference>
<evidence type="ECO:0000256" key="2">
    <source>
        <dbReference type="ARBA" id="ARBA00007448"/>
    </source>
</evidence>
<evidence type="ECO:0000256" key="13">
    <source>
        <dbReference type="SAM" id="MobiDB-lite"/>
    </source>
</evidence>
<dbReference type="AlphaFoldDB" id="A0AAV9I572"/>
<keyword evidence="9" id="KW-0496">Mitochondrion</keyword>
<keyword evidence="3" id="KW-0812">Transmembrane</keyword>
<dbReference type="PANTHER" id="PTHR23070">
    <property type="entry name" value="BCS1 AAA-TYPE ATPASE"/>
    <property type="match status" value="1"/>
</dbReference>
<feature type="region of interest" description="Disordered" evidence="13">
    <location>
        <begin position="386"/>
        <end position="423"/>
    </location>
</feature>
<dbReference type="InterPro" id="IPR003959">
    <property type="entry name" value="ATPase_AAA_core"/>
</dbReference>
<evidence type="ECO:0000256" key="1">
    <source>
        <dbReference type="ARBA" id="ARBA00004434"/>
    </source>
</evidence>
<dbReference type="GO" id="GO:0005743">
    <property type="term" value="C:mitochondrial inner membrane"/>
    <property type="evidence" value="ECO:0007669"/>
    <property type="project" value="UniProtKB-SubCell"/>
</dbReference>
<evidence type="ECO:0000313" key="16">
    <source>
        <dbReference type="EMBL" id="KAK4467015.1"/>
    </source>
</evidence>
<dbReference type="InterPro" id="IPR014851">
    <property type="entry name" value="BCS1_N"/>
</dbReference>
<feature type="non-terminal residue" evidence="16">
    <location>
        <position position="1"/>
    </location>
</feature>
<dbReference type="Gene3D" id="3.40.50.300">
    <property type="entry name" value="P-loop containing nucleotide triphosphate hydrolases"/>
    <property type="match status" value="1"/>
</dbReference>
<evidence type="ECO:0000256" key="9">
    <source>
        <dbReference type="ARBA" id="ARBA00023128"/>
    </source>
</evidence>
<keyword evidence="7 12" id="KW-0067">ATP-binding</keyword>
<keyword evidence="4 12" id="KW-0547">Nucleotide-binding</keyword>
<keyword evidence="5" id="KW-0999">Mitochondrion inner membrane</keyword>
<dbReference type="SMART" id="SM00382">
    <property type="entry name" value="AAA"/>
    <property type="match status" value="1"/>
</dbReference>
<dbReference type="InterPro" id="IPR003593">
    <property type="entry name" value="AAA+_ATPase"/>
</dbReference>
<dbReference type="PROSITE" id="PS00674">
    <property type="entry name" value="AAA"/>
    <property type="match status" value="1"/>
</dbReference>
<evidence type="ECO:0000313" key="17">
    <source>
        <dbReference type="Proteomes" id="UP001321749"/>
    </source>
</evidence>
<keyword evidence="17" id="KW-1185">Reference proteome</keyword>
<protein>
    <submittedName>
        <fullName evidence="16">BCS1 N terminal-domain-containing protein</fullName>
    </submittedName>
</protein>
<dbReference type="InterPro" id="IPR050747">
    <property type="entry name" value="Mitochondrial_chaperone_BCS1"/>
</dbReference>
<dbReference type="Pfam" id="PF08740">
    <property type="entry name" value="BCS1_N"/>
    <property type="match status" value="1"/>
</dbReference>
<dbReference type="SMART" id="SM01024">
    <property type="entry name" value="BCS1_N"/>
    <property type="match status" value="1"/>
</dbReference>
<sequence>MDFSSLIRDALPTFSANISNHGSNTTHNIVETLSPLLGTQFNPFLKLFMILYNLTGTRLTRFGLDPAFILTAFGIVWAFNRVWVQVYLSIWGLVRQYFMASIQISSNDEMFLHMMKFLASQPTMVNSRSLTAETWTRSAWEDVDESDLLTTKISADGSGIFLNFSNQEAKAPPRFTPAIGLHSFWFQGRYFKLHRKQETLFDEAGANRGGAQYKDRENLVLSCYGRSPDPIKSLLQYAKEQYYVDHNAKTIVKRPGMHSMRRFGGRHNWQTVANRPVRPMRTVVLDAKQKIQVLSDMNEYLHPATPRWYANRGIPLRRGFLFHGPPGTGKTSLSFALAGVFGLDIYVISLLDPSLTEEDLLSLFNGLPRRCVVLLEDIDTAGLARPPDPVVQELNDTTTAPTTTFTTSTKPSEKSDAQEKLTPDASKLPWQLSDLARELARMTHPNFPPSQKGISLSGLLNAIDGVASHEGRILIMTTNKPENLDPALIRPGRVDLQVAFTNATQDQARELFERMYEYDLHTGHAHAPSSPPSPHTTVNGTAVDGIDGAASEEERLESREEISEIAKKFASKIPAGVFSPAELQGFLLKRKKTPKKALMEVGAWVEAMVEQKRKGGRVLAVQ</sequence>
<dbReference type="InterPro" id="IPR027417">
    <property type="entry name" value="P-loop_NTPase"/>
</dbReference>
<reference evidence="16" key="1">
    <citation type="journal article" date="2023" name="Mol. Phylogenet. Evol.">
        <title>Genome-scale phylogeny and comparative genomics of the fungal order Sordariales.</title>
        <authorList>
            <person name="Hensen N."/>
            <person name="Bonometti L."/>
            <person name="Westerberg I."/>
            <person name="Brannstrom I.O."/>
            <person name="Guillou S."/>
            <person name="Cros-Aarteil S."/>
            <person name="Calhoun S."/>
            <person name="Haridas S."/>
            <person name="Kuo A."/>
            <person name="Mondo S."/>
            <person name="Pangilinan J."/>
            <person name="Riley R."/>
            <person name="LaButti K."/>
            <person name="Andreopoulos B."/>
            <person name="Lipzen A."/>
            <person name="Chen C."/>
            <person name="Yan M."/>
            <person name="Daum C."/>
            <person name="Ng V."/>
            <person name="Clum A."/>
            <person name="Steindorff A."/>
            <person name="Ohm R.A."/>
            <person name="Martin F."/>
            <person name="Silar P."/>
            <person name="Natvig D.O."/>
            <person name="Lalanne C."/>
            <person name="Gautier V."/>
            <person name="Ament-Velasquez S.L."/>
            <person name="Kruys A."/>
            <person name="Hutchinson M.I."/>
            <person name="Powell A.J."/>
            <person name="Barry K."/>
            <person name="Miller A.N."/>
            <person name="Grigoriev I.V."/>
            <person name="Debuchy R."/>
            <person name="Gladieux P."/>
            <person name="Hiltunen Thoren M."/>
            <person name="Johannesson H."/>
        </authorList>
    </citation>
    <scope>NUCLEOTIDE SEQUENCE</scope>
    <source>
        <strain evidence="16">PSN324</strain>
    </source>
</reference>
<evidence type="ECO:0000256" key="8">
    <source>
        <dbReference type="ARBA" id="ARBA00022989"/>
    </source>
</evidence>
<comment type="caution">
    <text evidence="16">The sequence shown here is derived from an EMBL/GenBank/DDBJ whole genome shotgun (WGS) entry which is preliminary data.</text>
</comment>
<evidence type="ECO:0000256" key="11">
    <source>
        <dbReference type="ARBA" id="ARBA00048778"/>
    </source>
</evidence>
<gene>
    <name evidence="16" type="ORF">QBC42DRAFT_215241</name>
</gene>
<feature type="region of interest" description="Disordered" evidence="13">
    <location>
        <begin position="522"/>
        <end position="543"/>
    </location>
</feature>
<feature type="compositionally biased region" description="Low complexity" evidence="13">
    <location>
        <begin position="397"/>
        <end position="409"/>
    </location>
</feature>
<keyword evidence="6" id="KW-0378">Hydrolase</keyword>
<accession>A0AAV9I572</accession>
<dbReference type="InterPro" id="IPR057495">
    <property type="entry name" value="AAA_lid_BCS1"/>
</dbReference>
<name>A0AAV9I572_9PEZI</name>
<evidence type="ECO:0000256" key="4">
    <source>
        <dbReference type="ARBA" id="ARBA00022741"/>
    </source>
</evidence>
<dbReference type="InterPro" id="IPR003960">
    <property type="entry name" value="ATPase_AAA_CS"/>
</dbReference>
<reference evidence="16" key="2">
    <citation type="submission" date="2023-06" db="EMBL/GenBank/DDBJ databases">
        <authorList>
            <consortium name="Lawrence Berkeley National Laboratory"/>
            <person name="Mondo S.J."/>
            <person name="Hensen N."/>
            <person name="Bonometti L."/>
            <person name="Westerberg I."/>
            <person name="Brannstrom I.O."/>
            <person name="Guillou S."/>
            <person name="Cros-Aarteil S."/>
            <person name="Calhoun S."/>
            <person name="Haridas S."/>
            <person name="Kuo A."/>
            <person name="Pangilinan J."/>
            <person name="Riley R."/>
            <person name="Labutti K."/>
            <person name="Andreopoulos B."/>
            <person name="Lipzen A."/>
            <person name="Chen C."/>
            <person name="Yanf M."/>
            <person name="Daum C."/>
            <person name="Ng V."/>
            <person name="Clum A."/>
            <person name="Steindorff A."/>
            <person name="Ohm R."/>
            <person name="Martin F."/>
            <person name="Silar P."/>
            <person name="Natvig D."/>
            <person name="Lalanne C."/>
            <person name="Gautier V."/>
            <person name="Ament-Velasquez S.L."/>
            <person name="Kruys A."/>
            <person name="Hutchinson M.I."/>
            <person name="Powell A.J."/>
            <person name="Barry K."/>
            <person name="Miller A.N."/>
            <person name="Grigoriev I.V."/>
            <person name="Debuchy R."/>
            <person name="Gladieux P."/>
            <person name="Thoren M.H."/>
            <person name="Johannesson H."/>
        </authorList>
    </citation>
    <scope>NUCLEOTIDE SEQUENCE</scope>
    <source>
        <strain evidence="16">PSN324</strain>
    </source>
</reference>
<evidence type="ECO:0000256" key="7">
    <source>
        <dbReference type="ARBA" id="ARBA00022840"/>
    </source>
</evidence>
<dbReference type="EMBL" id="MU864928">
    <property type="protein sequence ID" value="KAK4467015.1"/>
    <property type="molecule type" value="Genomic_DNA"/>
</dbReference>
<evidence type="ECO:0000256" key="12">
    <source>
        <dbReference type="RuleBase" id="RU003651"/>
    </source>
</evidence>
<comment type="subcellular location">
    <subcellularLocation>
        <location evidence="1">Mitochondrion inner membrane</location>
        <topology evidence="1">Single-pass membrane protein</topology>
    </subcellularLocation>
</comment>
<comment type="catalytic activity">
    <reaction evidence="11">
        <text>ATP + H2O = ADP + phosphate + H(+)</text>
        <dbReference type="Rhea" id="RHEA:13065"/>
        <dbReference type="ChEBI" id="CHEBI:15377"/>
        <dbReference type="ChEBI" id="CHEBI:15378"/>
        <dbReference type="ChEBI" id="CHEBI:30616"/>
        <dbReference type="ChEBI" id="CHEBI:43474"/>
        <dbReference type="ChEBI" id="CHEBI:456216"/>
    </reaction>
    <physiologicalReaction direction="left-to-right" evidence="11">
        <dbReference type="Rhea" id="RHEA:13066"/>
    </physiologicalReaction>
</comment>
<keyword evidence="10" id="KW-0472">Membrane</keyword>
<organism evidence="16 17">
    <name type="scientific">Cladorrhinum samala</name>
    <dbReference type="NCBI Taxonomy" id="585594"/>
    <lineage>
        <taxon>Eukaryota</taxon>
        <taxon>Fungi</taxon>
        <taxon>Dikarya</taxon>
        <taxon>Ascomycota</taxon>
        <taxon>Pezizomycotina</taxon>
        <taxon>Sordariomycetes</taxon>
        <taxon>Sordariomycetidae</taxon>
        <taxon>Sordariales</taxon>
        <taxon>Podosporaceae</taxon>
        <taxon>Cladorrhinum</taxon>
    </lineage>
</organism>
<dbReference type="Pfam" id="PF25426">
    <property type="entry name" value="AAA_lid_BCS1"/>
    <property type="match status" value="1"/>
</dbReference>
<dbReference type="GO" id="GO:0016887">
    <property type="term" value="F:ATP hydrolysis activity"/>
    <property type="evidence" value="ECO:0007669"/>
    <property type="project" value="InterPro"/>
</dbReference>
<evidence type="ECO:0000256" key="6">
    <source>
        <dbReference type="ARBA" id="ARBA00022801"/>
    </source>
</evidence>
<evidence type="ECO:0000256" key="10">
    <source>
        <dbReference type="ARBA" id="ARBA00023136"/>
    </source>
</evidence>
<dbReference type="GO" id="GO:0005524">
    <property type="term" value="F:ATP binding"/>
    <property type="evidence" value="ECO:0007669"/>
    <property type="project" value="UniProtKB-KW"/>
</dbReference>
<evidence type="ECO:0000256" key="5">
    <source>
        <dbReference type="ARBA" id="ARBA00022792"/>
    </source>
</evidence>
<dbReference type="Pfam" id="PF00004">
    <property type="entry name" value="AAA"/>
    <property type="match status" value="2"/>
</dbReference>